<comment type="caution">
    <text evidence="1">The sequence shown here is derived from an EMBL/GenBank/DDBJ whole genome shotgun (WGS) entry which is preliminary data.</text>
</comment>
<gene>
    <name evidence="1" type="ORF">LCGC14_1968280</name>
</gene>
<evidence type="ECO:0000313" key="1">
    <source>
        <dbReference type="EMBL" id="KKL84087.1"/>
    </source>
</evidence>
<dbReference type="EMBL" id="LAZR01021800">
    <property type="protein sequence ID" value="KKL84087.1"/>
    <property type="molecule type" value="Genomic_DNA"/>
</dbReference>
<name>A0A0F9I9H1_9ZZZZ</name>
<proteinExistence type="predicted"/>
<reference evidence="1" key="1">
    <citation type="journal article" date="2015" name="Nature">
        <title>Complex archaea that bridge the gap between prokaryotes and eukaryotes.</title>
        <authorList>
            <person name="Spang A."/>
            <person name="Saw J.H."/>
            <person name="Jorgensen S.L."/>
            <person name="Zaremba-Niedzwiedzka K."/>
            <person name="Martijn J."/>
            <person name="Lind A.E."/>
            <person name="van Eijk R."/>
            <person name="Schleper C."/>
            <person name="Guy L."/>
            <person name="Ettema T.J."/>
        </authorList>
    </citation>
    <scope>NUCLEOTIDE SEQUENCE</scope>
</reference>
<sequence length="98" mass="10732">MKQKAFTVLDATAIVKALSRAGQQAGKTNVAKLAGVTIPRASRVLDEALLCGLVYTFANVYRSNVRRSCYAITETGRMVLEAVESHDDTLLWSISDER</sequence>
<accession>A0A0F9I9H1</accession>
<protein>
    <submittedName>
        <fullName evidence="1">Uncharacterized protein</fullName>
    </submittedName>
</protein>
<dbReference type="Gene3D" id="1.10.10.10">
    <property type="entry name" value="Winged helix-like DNA-binding domain superfamily/Winged helix DNA-binding domain"/>
    <property type="match status" value="1"/>
</dbReference>
<organism evidence="1">
    <name type="scientific">marine sediment metagenome</name>
    <dbReference type="NCBI Taxonomy" id="412755"/>
    <lineage>
        <taxon>unclassified sequences</taxon>
        <taxon>metagenomes</taxon>
        <taxon>ecological metagenomes</taxon>
    </lineage>
</organism>
<dbReference type="AlphaFoldDB" id="A0A0F9I9H1"/>
<dbReference type="InterPro" id="IPR036388">
    <property type="entry name" value="WH-like_DNA-bd_sf"/>
</dbReference>